<dbReference type="EMBL" id="ML742204">
    <property type="protein sequence ID" value="KAE8147503.1"/>
    <property type="molecule type" value="Genomic_DNA"/>
</dbReference>
<evidence type="ECO:0000313" key="2">
    <source>
        <dbReference type="EMBL" id="KAE8147503.1"/>
    </source>
</evidence>
<name>A0A5N6TMB8_ASPAV</name>
<accession>A0A5N6TMB8</accession>
<feature type="region of interest" description="Disordered" evidence="1">
    <location>
        <begin position="164"/>
        <end position="198"/>
    </location>
</feature>
<dbReference type="OrthoDB" id="4506792at2759"/>
<gene>
    <name evidence="2" type="ORF">BDV25DRAFT_142676</name>
</gene>
<proteinExistence type="predicted"/>
<keyword evidence="3" id="KW-1185">Reference proteome</keyword>
<feature type="compositionally biased region" description="Polar residues" evidence="1">
    <location>
        <begin position="183"/>
        <end position="198"/>
    </location>
</feature>
<dbReference type="AlphaFoldDB" id="A0A5N6TMB8"/>
<organism evidence="2 3">
    <name type="scientific">Aspergillus avenaceus</name>
    <dbReference type="NCBI Taxonomy" id="36643"/>
    <lineage>
        <taxon>Eukaryota</taxon>
        <taxon>Fungi</taxon>
        <taxon>Dikarya</taxon>
        <taxon>Ascomycota</taxon>
        <taxon>Pezizomycotina</taxon>
        <taxon>Eurotiomycetes</taxon>
        <taxon>Eurotiomycetidae</taxon>
        <taxon>Eurotiales</taxon>
        <taxon>Aspergillaceae</taxon>
        <taxon>Aspergillus</taxon>
        <taxon>Aspergillus subgen. Circumdati</taxon>
    </lineage>
</organism>
<evidence type="ECO:0000313" key="3">
    <source>
        <dbReference type="Proteomes" id="UP000325780"/>
    </source>
</evidence>
<dbReference type="Proteomes" id="UP000325780">
    <property type="component" value="Unassembled WGS sequence"/>
</dbReference>
<sequence length="254" mass="29670">MPARRASYAPRPKSHVPKVDSWERRAYKVQVEDGHTTEDEEEVLYDLDEAAMSSLPLHLQNNMREIHFERVRRMHEKDSNTKHHIHSYHASFTGIWYRNTMAKRAASPKATYEGLVRPGFEPSDSQMTCNRHDAYEGVHTRYHRMVILDPYPWRSTAFLNLGNDLFPEQSPPPERDEDVPFSSYRQSISKSTPELSATTRARTYVPPVVESPQVHQMDNSKSYSRFRKTNPSIIYAMRGHLRRKLQKISRVFGK</sequence>
<reference evidence="2 3" key="1">
    <citation type="submission" date="2019-04" db="EMBL/GenBank/DDBJ databases">
        <title>Friends and foes A comparative genomics study of 23 Aspergillus species from section Flavi.</title>
        <authorList>
            <consortium name="DOE Joint Genome Institute"/>
            <person name="Kjaerbolling I."/>
            <person name="Vesth T."/>
            <person name="Frisvad J.C."/>
            <person name="Nybo J.L."/>
            <person name="Theobald S."/>
            <person name="Kildgaard S."/>
            <person name="Isbrandt T."/>
            <person name="Kuo A."/>
            <person name="Sato A."/>
            <person name="Lyhne E.K."/>
            <person name="Kogle M.E."/>
            <person name="Wiebenga A."/>
            <person name="Kun R.S."/>
            <person name="Lubbers R.J."/>
            <person name="Makela M.R."/>
            <person name="Barry K."/>
            <person name="Chovatia M."/>
            <person name="Clum A."/>
            <person name="Daum C."/>
            <person name="Haridas S."/>
            <person name="He G."/>
            <person name="LaButti K."/>
            <person name="Lipzen A."/>
            <person name="Mondo S."/>
            <person name="Riley R."/>
            <person name="Salamov A."/>
            <person name="Simmons B.A."/>
            <person name="Magnuson J.K."/>
            <person name="Henrissat B."/>
            <person name="Mortensen U.H."/>
            <person name="Larsen T.O."/>
            <person name="Devries R.P."/>
            <person name="Grigoriev I.V."/>
            <person name="Machida M."/>
            <person name="Baker S.E."/>
            <person name="Andersen M.R."/>
        </authorList>
    </citation>
    <scope>NUCLEOTIDE SEQUENCE [LARGE SCALE GENOMIC DNA]</scope>
    <source>
        <strain evidence="2 3">IBT 18842</strain>
    </source>
</reference>
<evidence type="ECO:0000256" key="1">
    <source>
        <dbReference type="SAM" id="MobiDB-lite"/>
    </source>
</evidence>
<protein>
    <submittedName>
        <fullName evidence="2">Uncharacterized protein</fullName>
    </submittedName>
</protein>